<dbReference type="EMBL" id="CP058601">
    <property type="protein sequence ID" value="QLG50995.1"/>
    <property type="molecule type" value="Genomic_DNA"/>
</dbReference>
<evidence type="ECO:0000259" key="3">
    <source>
        <dbReference type="Pfam" id="PF04967"/>
    </source>
</evidence>
<keyword evidence="6" id="KW-1185">Reference proteome</keyword>
<sequence length="225" mass="25389">MRASGELKRLEAEITDLSRIELDNAIYAGNDSWLEFLTMTTESDVDLGSELSALSAVEVLDSSRLTRTSRVWYVLLLVDEPKRFILETIVTNGAVPHRIYVEQGRLKAIASVRDWDHLKGFADEIEAAYGSFELVGTTQVDTLTYPLGSDRLKYTVRGKLTEDQLNALETSFRMGYYAVPQTATSEDVAKRLDISQSTLSTKLRKAQYNLLAVLFGERTEERKHE</sequence>
<feature type="domain" description="Bacterioopsin transcriptional activator GAF and HTH associated" evidence="4">
    <location>
        <begin position="18"/>
        <end position="141"/>
    </location>
</feature>
<feature type="domain" description="HTH bat-type" evidence="3">
    <location>
        <begin position="160"/>
        <end position="211"/>
    </location>
</feature>
<evidence type="ECO:0000313" key="6">
    <source>
        <dbReference type="Proteomes" id="UP000509241"/>
    </source>
</evidence>
<keyword evidence="1" id="KW-0805">Transcription regulation</keyword>
<dbReference type="InterPro" id="IPR031803">
    <property type="entry name" value="BAT_GAF/HTH-assoc"/>
</dbReference>
<dbReference type="InterPro" id="IPR007050">
    <property type="entry name" value="HTH_bacterioopsin"/>
</dbReference>
<organism evidence="5 6">
    <name type="scientific">Natrinema halophilum</name>
    <dbReference type="NCBI Taxonomy" id="1699371"/>
    <lineage>
        <taxon>Archaea</taxon>
        <taxon>Methanobacteriati</taxon>
        <taxon>Methanobacteriota</taxon>
        <taxon>Stenosarchaea group</taxon>
        <taxon>Halobacteria</taxon>
        <taxon>Halobacteriales</taxon>
        <taxon>Natrialbaceae</taxon>
        <taxon>Natrinema</taxon>
    </lineage>
</organism>
<evidence type="ECO:0000259" key="4">
    <source>
        <dbReference type="Pfam" id="PF15915"/>
    </source>
</evidence>
<accession>A0A7D5HAX1</accession>
<gene>
    <name evidence="5" type="ORF">HYG82_20225</name>
</gene>
<dbReference type="Pfam" id="PF15915">
    <property type="entry name" value="BAT"/>
    <property type="match status" value="1"/>
</dbReference>
<dbReference type="Pfam" id="PF04967">
    <property type="entry name" value="HTH_10"/>
    <property type="match status" value="1"/>
</dbReference>
<dbReference type="AlphaFoldDB" id="A0A7D5HAX1"/>
<proteinExistence type="predicted"/>
<dbReference type="KEGG" id="haly:HYG82_20225"/>
<dbReference type="OrthoDB" id="168808at2157"/>
<evidence type="ECO:0000313" key="5">
    <source>
        <dbReference type="EMBL" id="QLG50995.1"/>
    </source>
</evidence>
<protein>
    <submittedName>
        <fullName evidence="5">Helix-turn-helix domain-containing protein</fullName>
    </submittedName>
</protein>
<evidence type="ECO:0000256" key="2">
    <source>
        <dbReference type="ARBA" id="ARBA00023163"/>
    </source>
</evidence>
<dbReference type="Proteomes" id="UP000509241">
    <property type="component" value="Chromosome"/>
</dbReference>
<dbReference type="PANTHER" id="PTHR34236:SF1">
    <property type="entry name" value="DIMETHYL SULFOXIDE REDUCTASE TRANSCRIPTIONAL ACTIVATOR"/>
    <property type="match status" value="1"/>
</dbReference>
<reference evidence="5 6" key="1">
    <citation type="submission" date="2020-07" db="EMBL/GenBank/DDBJ databases">
        <authorList>
            <person name="Cui H."/>
        </authorList>
    </citation>
    <scope>NUCLEOTIDE SEQUENCE [LARGE SCALE GENOMIC DNA]</scope>
    <source>
        <strain evidence="5 6">YPL8</strain>
    </source>
</reference>
<name>A0A7D5HAX1_9EURY</name>
<evidence type="ECO:0000256" key="1">
    <source>
        <dbReference type="ARBA" id="ARBA00023015"/>
    </source>
</evidence>
<keyword evidence="2" id="KW-0804">Transcription</keyword>
<dbReference type="PANTHER" id="PTHR34236">
    <property type="entry name" value="DIMETHYL SULFOXIDE REDUCTASE TRANSCRIPTIONAL ACTIVATOR"/>
    <property type="match status" value="1"/>
</dbReference>